<organism evidence="1 2">
    <name type="scientific">Paenalkalicoccus suaedae</name>
    <dbReference type="NCBI Taxonomy" id="2592382"/>
    <lineage>
        <taxon>Bacteria</taxon>
        <taxon>Bacillati</taxon>
        <taxon>Bacillota</taxon>
        <taxon>Bacilli</taxon>
        <taxon>Bacillales</taxon>
        <taxon>Bacillaceae</taxon>
        <taxon>Paenalkalicoccus</taxon>
    </lineage>
</organism>
<name>A0A859FC91_9BACI</name>
<keyword evidence="2" id="KW-1185">Reference proteome</keyword>
<protein>
    <submittedName>
        <fullName evidence="1">Nucleoside triphosphate pyrophosphohydrolase</fullName>
    </submittedName>
</protein>
<reference evidence="2" key="1">
    <citation type="submission" date="2019-07" db="EMBL/GenBank/DDBJ databases">
        <title>Bacillus alkalisoli sp. nov. isolated from saline soil.</title>
        <authorList>
            <person name="Sun J.-Q."/>
            <person name="Xu L."/>
        </authorList>
    </citation>
    <scope>NUCLEOTIDE SEQUENCE [LARGE SCALE GENOMIC DNA]</scope>
    <source>
        <strain evidence="2">M4U3P1</strain>
    </source>
</reference>
<dbReference type="KEGG" id="psua:FLK61_23965"/>
<evidence type="ECO:0000313" key="1">
    <source>
        <dbReference type="EMBL" id="QKS69846.1"/>
    </source>
</evidence>
<dbReference type="InterPro" id="IPR038735">
    <property type="entry name" value="MSMEG_1276-like_NTP-PPase_dom"/>
</dbReference>
<accession>A0A859FC91</accession>
<dbReference type="Proteomes" id="UP000318138">
    <property type="component" value="Chromosome"/>
</dbReference>
<dbReference type="GO" id="GO:0016787">
    <property type="term" value="F:hydrolase activity"/>
    <property type="evidence" value="ECO:0007669"/>
    <property type="project" value="UniProtKB-KW"/>
</dbReference>
<gene>
    <name evidence="1" type="ORF">FLK61_23965</name>
</gene>
<sequence length="107" mass="12174">MPIYNKLVRDGIPGIVEATGKRAVTRVLDEAEYEHALIEKLHEEVEELRGAGSDHDRIEEMADILELIHTYATRVGADLSEIEAVRKKKTEERGGFRERVFLISVED</sequence>
<dbReference type="SUPFAM" id="SSF101386">
    <property type="entry name" value="all-alpha NTP pyrophosphatases"/>
    <property type="match status" value="1"/>
</dbReference>
<proteinExistence type="predicted"/>
<evidence type="ECO:0000313" key="2">
    <source>
        <dbReference type="Proteomes" id="UP000318138"/>
    </source>
</evidence>
<dbReference type="RefSeq" id="WP_176007891.1">
    <property type="nucleotide sequence ID" value="NZ_CP041372.2"/>
</dbReference>
<dbReference type="CDD" id="cd11532">
    <property type="entry name" value="NTP-PPase_COG4997"/>
    <property type="match status" value="1"/>
</dbReference>
<dbReference type="EMBL" id="CP041372">
    <property type="protein sequence ID" value="QKS69846.1"/>
    <property type="molecule type" value="Genomic_DNA"/>
</dbReference>
<dbReference type="AlphaFoldDB" id="A0A859FC91"/>
<keyword evidence="1" id="KW-0378">Hydrolase</keyword>